<dbReference type="SFLD" id="SFLDS00003">
    <property type="entry name" value="Haloacid_Dehalogenase"/>
    <property type="match status" value="1"/>
</dbReference>
<dbReference type="SUPFAM" id="SSF56784">
    <property type="entry name" value="HAD-like"/>
    <property type="match status" value="1"/>
</dbReference>
<dbReference type="InterPro" id="IPR023214">
    <property type="entry name" value="HAD_sf"/>
</dbReference>
<organism evidence="2 3">
    <name type="scientific">Salinispora tropica (strain ATCC BAA-916 / DSM 44818 / JCM 13857 / NBRC 105044 / CNB-440)</name>
    <dbReference type="NCBI Taxonomy" id="369723"/>
    <lineage>
        <taxon>Bacteria</taxon>
        <taxon>Bacillati</taxon>
        <taxon>Actinomycetota</taxon>
        <taxon>Actinomycetes</taxon>
        <taxon>Micromonosporales</taxon>
        <taxon>Micromonosporaceae</taxon>
        <taxon>Salinispora</taxon>
    </lineage>
</organism>
<dbReference type="Proteomes" id="UP000000235">
    <property type="component" value="Chromosome"/>
</dbReference>
<dbReference type="KEGG" id="stp:Strop_3972"/>
<dbReference type="SFLD" id="SFLDG01129">
    <property type="entry name" value="C1.5:_HAD__Beta-PGM__Phosphata"/>
    <property type="match status" value="1"/>
</dbReference>
<dbReference type="PANTHER" id="PTHR18901:SF38">
    <property type="entry name" value="PSEUDOURIDINE-5'-PHOSPHATASE"/>
    <property type="match status" value="1"/>
</dbReference>
<accession>A4XBU5</accession>
<evidence type="ECO:0000313" key="3">
    <source>
        <dbReference type="Proteomes" id="UP000000235"/>
    </source>
</evidence>
<protein>
    <submittedName>
        <fullName evidence="2">HAD-superfamily hydrolase, subfamily IA, variant 3</fullName>
    </submittedName>
</protein>
<feature type="region of interest" description="Disordered" evidence="1">
    <location>
        <begin position="216"/>
        <end position="241"/>
    </location>
</feature>
<evidence type="ECO:0000256" key="1">
    <source>
        <dbReference type="SAM" id="MobiDB-lite"/>
    </source>
</evidence>
<dbReference type="eggNOG" id="COG0637">
    <property type="taxonomic scope" value="Bacteria"/>
</dbReference>
<evidence type="ECO:0000313" key="2">
    <source>
        <dbReference type="EMBL" id="ABP56402.1"/>
    </source>
</evidence>
<dbReference type="NCBIfam" id="TIGR01509">
    <property type="entry name" value="HAD-SF-IA-v3"/>
    <property type="match status" value="1"/>
</dbReference>
<dbReference type="PATRIC" id="fig|369723.5.peg.4101"/>
<keyword evidence="2" id="KW-0378">Hydrolase</keyword>
<dbReference type="PANTHER" id="PTHR18901">
    <property type="entry name" value="2-DEOXYGLUCOSE-6-PHOSPHATE PHOSPHATASE 2"/>
    <property type="match status" value="1"/>
</dbReference>
<keyword evidence="3" id="KW-1185">Reference proteome</keyword>
<dbReference type="EMBL" id="CP000667">
    <property type="protein sequence ID" value="ABP56402.1"/>
    <property type="molecule type" value="Genomic_DNA"/>
</dbReference>
<dbReference type="GO" id="GO:0016787">
    <property type="term" value="F:hydrolase activity"/>
    <property type="evidence" value="ECO:0007669"/>
    <property type="project" value="UniProtKB-KW"/>
</dbReference>
<dbReference type="RefSeq" id="WP_012015170.1">
    <property type="nucleotide sequence ID" value="NC_009380.1"/>
</dbReference>
<proteinExistence type="predicted"/>
<dbReference type="Gene3D" id="1.10.150.240">
    <property type="entry name" value="Putative phosphatase, domain 2"/>
    <property type="match status" value="1"/>
</dbReference>
<dbReference type="CDD" id="cd07505">
    <property type="entry name" value="HAD_BPGM-like"/>
    <property type="match status" value="1"/>
</dbReference>
<dbReference type="Pfam" id="PF00702">
    <property type="entry name" value="Hydrolase"/>
    <property type="match status" value="1"/>
</dbReference>
<dbReference type="SFLD" id="SFLDG01135">
    <property type="entry name" value="C1.5.6:_HAD__Beta-PGM__Phospha"/>
    <property type="match status" value="1"/>
</dbReference>
<sequence>MVAAVIFDLDGVIVDSEPVWEEVRRAYVTAHGGTWQADSQRRLMGMSTGEWSRYLSSELGVDRTAEQVATEVVAEMSRRYAHRVPLIDGAVDAVRRTAGRWPLGVASSSPTQLIRAALEATGLGDTFGATLSTEETAHGKPAPDVYLAVAARLGVEPARCVAVEDSANGVRSAAAAGMAVVAVPHGAYPLEPEAERLAAVVLSSIGELTPETVATVHDASSPVTRTKTNDSRNNDSAGRPA</sequence>
<dbReference type="InterPro" id="IPR023198">
    <property type="entry name" value="PGP-like_dom2"/>
</dbReference>
<dbReference type="InterPro" id="IPR036412">
    <property type="entry name" value="HAD-like_sf"/>
</dbReference>
<dbReference type="InterPro" id="IPR006439">
    <property type="entry name" value="HAD-SF_hydro_IA"/>
</dbReference>
<dbReference type="AlphaFoldDB" id="A4XBU5"/>
<reference evidence="3" key="1">
    <citation type="journal article" date="2007" name="Proc. Natl. Acad. Sci. U.S.A.">
        <title>Genome sequencing reveals complex secondary metabolome in the marine actinomycete Salinispora tropica.</title>
        <authorList>
            <person name="Udwary D.W."/>
            <person name="Zeigler L."/>
            <person name="Asolkar R.N."/>
            <person name="Singan V."/>
            <person name="Lapidus A."/>
            <person name="Fenical W."/>
            <person name="Jensen P.R."/>
            <person name="Moore B.S."/>
        </authorList>
    </citation>
    <scope>NUCLEOTIDE SEQUENCE [LARGE SCALE GENOMIC DNA]</scope>
    <source>
        <strain evidence="3">ATCC BAA-916 / DSM 44818 / CNB-440</strain>
    </source>
</reference>
<name>A4XBU5_SALTO</name>
<dbReference type="PRINTS" id="PR00413">
    <property type="entry name" value="HADHALOGNASE"/>
</dbReference>
<gene>
    <name evidence="2" type="ordered locus">Strop_3972</name>
</gene>
<dbReference type="Gene3D" id="3.40.50.1000">
    <property type="entry name" value="HAD superfamily/HAD-like"/>
    <property type="match status" value="1"/>
</dbReference>
<dbReference type="STRING" id="369723.Strop_3972"/>
<dbReference type="HOGENOM" id="CLU_045011_13_1_11"/>